<evidence type="ECO:0000259" key="1">
    <source>
        <dbReference type="Pfam" id="PF13614"/>
    </source>
</evidence>
<sequence length="261" mass="28703">MASVVTFANKKGGSGKTSSVVNSGGVLGERGYKVLLVDLDPQAHLSFWSGVNTYNNYLSVYDALLGSCSGRDCLHKAEHGLYDVLPAATNFSMGLLRQLLDGDKPEGKLAKVLMEFKNEYDYILIDTPPTVAVLTLNALVAATHVMIPILLNFLAIEGLAQLTQSIYRINAGFNPDVRMTGIIANQYDIRSNHSKRVLKEIYENFGDDMVAPRIRNDIKIAEAPEYREPINVFAPRSRGNMDFNLLADFIEEKTAITGGEV</sequence>
<dbReference type="Proteomes" id="UP000002012">
    <property type="component" value="Chromosome"/>
</dbReference>
<dbReference type="PANTHER" id="PTHR13696">
    <property type="entry name" value="P-LOOP CONTAINING NUCLEOSIDE TRIPHOSPHATE HYDROLASE"/>
    <property type="match status" value="1"/>
</dbReference>
<dbReference type="InterPro" id="IPR027417">
    <property type="entry name" value="P-loop_NTPase"/>
</dbReference>
<dbReference type="CDD" id="cd02042">
    <property type="entry name" value="ParAB_family"/>
    <property type="match status" value="1"/>
</dbReference>
<evidence type="ECO:0000313" key="2">
    <source>
        <dbReference type="EMBL" id="ADD69480.1"/>
    </source>
</evidence>
<dbReference type="Gene3D" id="3.40.50.300">
    <property type="entry name" value="P-loop containing nucleotide triphosphate hydrolases"/>
    <property type="match status" value="1"/>
</dbReference>
<keyword evidence="3" id="KW-1185">Reference proteome</keyword>
<dbReference type="KEGG" id="dap:Dacet_2726"/>
<gene>
    <name evidence="2" type="ordered locus">Dacet_2726</name>
</gene>
<dbReference type="RefSeq" id="WP_013011973.1">
    <property type="nucleotide sequence ID" value="NC_013943.1"/>
</dbReference>
<name>D4H5N9_DENA2</name>
<dbReference type="InterPro" id="IPR025669">
    <property type="entry name" value="AAA_dom"/>
</dbReference>
<dbReference type="FunFam" id="3.40.50.300:FF:000285">
    <property type="entry name" value="Sporulation initiation inhibitor Soj"/>
    <property type="match status" value="1"/>
</dbReference>
<dbReference type="PaxDb" id="522772-Dacet_2726"/>
<feature type="domain" description="AAA" evidence="1">
    <location>
        <begin position="3"/>
        <end position="178"/>
    </location>
</feature>
<dbReference type="STRING" id="522772.Dacet_2726"/>
<dbReference type="HOGENOM" id="CLU_037612_1_1_0"/>
<dbReference type="EMBL" id="CP001968">
    <property type="protein sequence ID" value="ADD69480.1"/>
    <property type="molecule type" value="Genomic_DNA"/>
</dbReference>
<dbReference type="InterPro" id="IPR050678">
    <property type="entry name" value="DNA_Partitioning_ATPase"/>
</dbReference>
<dbReference type="eggNOG" id="COG1192">
    <property type="taxonomic scope" value="Bacteria"/>
</dbReference>
<dbReference type="SUPFAM" id="SSF52540">
    <property type="entry name" value="P-loop containing nucleoside triphosphate hydrolases"/>
    <property type="match status" value="1"/>
</dbReference>
<accession>D4H5N9</accession>
<evidence type="ECO:0000313" key="3">
    <source>
        <dbReference type="Proteomes" id="UP000002012"/>
    </source>
</evidence>
<dbReference type="OrthoDB" id="9777757at2"/>
<dbReference type="InParanoid" id="D4H5N9"/>
<proteinExistence type="predicted"/>
<protein>
    <submittedName>
        <fullName evidence="2">Cobyrinic acid ac-diamide synthase</fullName>
    </submittedName>
</protein>
<dbReference type="AlphaFoldDB" id="D4H5N9"/>
<dbReference type="Pfam" id="PF13614">
    <property type="entry name" value="AAA_31"/>
    <property type="match status" value="1"/>
</dbReference>
<reference evidence="2 3" key="1">
    <citation type="journal article" date="2010" name="Stand. Genomic Sci.">
        <title>Complete genome sequence of Denitrovibrio acetiphilus type strain (N2460).</title>
        <authorList>
            <person name="Kiss H."/>
            <person name="Lang E."/>
            <person name="Lapidus A."/>
            <person name="Copeland A."/>
            <person name="Nolan M."/>
            <person name="Glavina Del Rio T."/>
            <person name="Chen F."/>
            <person name="Lucas S."/>
            <person name="Tice H."/>
            <person name="Cheng J.F."/>
            <person name="Han C."/>
            <person name="Goodwin L."/>
            <person name="Pitluck S."/>
            <person name="Liolios K."/>
            <person name="Pati A."/>
            <person name="Ivanova N."/>
            <person name="Mavromatis K."/>
            <person name="Chen A."/>
            <person name="Palaniappan K."/>
            <person name="Land M."/>
            <person name="Hauser L."/>
            <person name="Chang Y.J."/>
            <person name="Jeffries C.D."/>
            <person name="Detter J.C."/>
            <person name="Brettin T."/>
            <person name="Spring S."/>
            <person name="Rohde M."/>
            <person name="Goker M."/>
            <person name="Woyke T."/>
            <person name="Bristow J."/>
            <person name="Eisen J.A."/>
            <person name="Markowitz V."/>
            <person name="Hugenholtz P."/>
            <person name="Kyrpides N.C."/>
            <person name="Klenk H.P."/>
        </authorList>
    </citation>
    <scope>NUCLEOTIDE SEQUENCE [LARGE SCALE GENOMIC DNA]</scope>
    <source>
        <strain evidence="3">DSM 12809 / NBRC 114555 / N2460</strain>
    </source>
</reference>
<organism evidence="2 3">
    <name type="scientific">Denitrovibrio acetiphilus (strain DSM 12809 / NBRC 114555 / N2460)</name>
    <dbReference type="NCBI Taxonomy" id="522772"/>
    <lineage>
        <taxon>Bacteria</taxon>
        <taxon>Pseudomonadati</taxon>
        <taxon>Deferribacterota</taxon>
        <taxon>Deferribacteres</taxon>
        <taxon>Deferribacterales</taxon>
        <taxon>Geovibrionaceae</taxon>
        <taxon>Denitrovibrio</taxon>
    </lineage>
</organism>
<dbReference type="PANTHER" id="PTHR13696:SF99">
    <property type="entry name" value="COBYRINIC ACID AC-DIAMIDE SYNTHASE"/>
    <property type="match status" value="1"/>
</dbReference>